<reference evidence="8 9" key="1">
    <citation type="submission" date="2016-11" db="EMBL/GenBank/DDBJ databases">
        <authorList>
            <person name="Jaros S."/>
            <person name="Januszkiewicz K."/>
            <person name="Wedrychowicz H."/>
        </authorList>
    </citation>
    <scope>NUCLEOTIDE SEQUENCE [LARGE SCALE GENOMIC DNA]</scope>
    <source>
        <strain evidence="8 9">DSM 13106</strain>
    </source>
</reference>
<dbReference type="Proteomes" id="UP000184389">
    <property type="component" value="Unassembled WGS sequence"/>
</dbReference>
<keyword evidence="3 6" id="KW-0812">Transmembrane</keyword>
<feature type="transmembrane region" description="Helical" evidence="6">
    <location>
        <begin position="21"/>
        <end position="44"/>
    </location>
</feature>
<evidence type="ECO:0000256" key="1">
    <source>
        <dbReference type="ARBA" id="ARBA00004651"/>
    </source>
</evidence>
<dbReference type="InterPro" id="IPR003838">
    <property type="entry name" value="ABC3_permease_C"/>
</dbReference>
<sequence>MKISNMALKNIKGNMYRYIMYYLSNSFAVTAFFIFANFIFHPAIDLKSCEGHAIAKMGAANGMIISQVIIVIFSVLFVGYSTSIFLKSRGKEFGLLSLYGMTRKQIKKYLLIENTFISILSIATGILTGVVFSKLFFMIMEGFLNIKLPLHISFKAIGLTTIIFFALFEIISIFMLFRIKNKEIIEQVKSSKVPKTIPEFSKGKAILGVVLLIIGYTVAWFVEGILVPLAMIPVVLIVIAATYFLFTQFSVAIANKILNNENILYKKTNMVAYSQMIFKLQDTAKVLFLASVLGTITFSATGTIYSFYTEVSRITGLETAHEMVIVQKGDTLADNEVIRNVERKLEDNNIKVRQIYRVEGRSISSVVKEGEEPQEFFVMSNSDYNRLAKTLGKKLVNVKENQVIYNHPYNDLTESEEVNDENRKAKWDEIGLNIGGDAKKFKLEEEIHGQVIAVSTVGYSKVLILNDRDFDKVLKSTNKEDVVVYNGMNLENWKRS</sequence>
<comment type="subcellular location">
    <subcellularLocation>
        <location evidence="1">Cell membrane</location>
        <topology evidence="1">Multi-pass membrane protein</topology>
    </subcellularLocation>
</comment>
<evidence type="ECO:0000313" key="9">
    <source>
        <dbReference type="Proteomes" id="UP000184389"/>
    </source>
</evidence>
<organism evidence="8 9">
    <name type="scientific">Sporanaerobacter acetigenes DSM 13106</name>
    <dbReference type="NCBI Taxonomy" id="1123281"/>
    <lineage>
        <taxon>Bacteria</taxon>
        <taxon>Bacillati</taxon>
        <taxon>Bacillota</taxon>
        <taxon>Tissierellia</taxon>
        <taxon>Tissierellales</taxon>
        <taxon>Sporanaerobacteraceae</taxon>
        <taxon>Sporanaerobacter</taxon>
    </lineage>
</organism>
<evidence type="ECO:0000256" key="3">
    <source>
        <dbReference type="ARBA" id="ARBA00022692"/>
    </source>
</evidence>
<evidence type="ECO:0000256" key="4">
    <source>
        <dbReference type="ARBA" id="ARBA00022989"/>
    </source>
</evidence>
<feature type="transmembrane region" description="Helical" evidence="6">
    <location>
        <begin position="228"/>
        <end position="246"/>
    </location>
</feature>
<proteinExistence type="predicted"/>
<feature type="transmembrane region" description="Helical" evidence="6">
    <location>
        <begin position="109"/>
        <end position="132"/>
    </location>
</feature>
<protein>
    <submittedName>
        <fullName evidence="8">Putative ABC transport system permease protein</fullName>
    </submittedName>
</protein>
<accession>A0A1M5SBC0</accession>
<dbReference type="InterPro" id="IPR052536">
    <property type="entry name" value="ABC-4_Integral_Memb_Prot"/>
</dbReference>
<feature type="domain" description="ABC3 transporter permease C-terminal" evidence="7">
    <location>
        <begin position="68"/>
        <end position="184"/>
    </location>
</feature>
<dbReference type="PANTHER" id="PTHR46795:SF1">
    <property type="entry name" value="ABC TRANSPORTER PERMEASE PROTEIN"/>
    <property type="match status" value="1"/>
</dbReference>
<name>A0A1M5SBC0_9FIRM</name>
<keyword evidence="4 6" id="KW-1133">Transmembrane helix</keyword>
<feature type="transmembrane region" description="Helical" evidence="6">
    <location>
        <begin position="64"/>
        <end position="88"/>
    </location>
</feature>
<keyword evidence="9" id="KW-1185">Reference proteome</keyword>
<dbReference type="AlphaFoldDB" id="A0A1M5SBC0"/>
<feature type="transmembrane region" description="Helical" evidence="6">
    <location>
        <begin position="205"/>
        <end position="222"/>
    </location>
</feature>
<dbReference type="EMBL" id="FQXR01000002">
    <property type="protein sequence ID" value="SHH35932.1"/>
    <property type="molecule type" value="Genomic_DNA"/>
</dbReference>
<gene>
    <name evidence="8" type="ORF">SAMN02745180_00128</name>
</gene>
<evidence type="ECO:0000259" key="7">
    <source>
        <dbReference type="Pfam" id="PF02687"/>
    </source>
</evidence>
<dbReference type="GO" id="GO:0005886">
    <property type="term" value="C:plasma membrane"/>
    <property type="evidence" value="ECO:0007669"/>
    <property type="project" value="UniProtKB-SubCell"/>
</dbReference>
<dbReference type="PANTHER" id="PTHR46795">
    <property type="entry name" value="ABC TRANSPORTER PERMEASE-RELATED-RELATED"/>
    <property type="match status" value="1"/>
</dbReference>
<keyword evidence="5 6" id="KW-0472">Membrane</keyword>
<feature type="transmembrane region" description="Helical" evidence="6">
    <location>
        <begin position="152"/>
        <end position="177"/>
    </location>
</feature>
<evidence type="ECO:0000313" key="8">
    <source>
        <dbReference type="EMBL" id="SHH35932.1"/>
    </source>
</evidence>
<dbReference type="STRING" id="1123281.SAMN02745180_00128"/>
<keyword evidence="2" id="KW-1003">Cell membrane</keyword>
<evidence type="ECO:0000256" key="6">
    <source>
        <dbReference type="SAM" id="Phobius"/>
    </source>
</evidence>
<feature type="transmembrane region" description="Helical" evidence="6">
    <location>
        <begin position="286"/>
        <end position="308"/>
    </location>
</feature>
<dbReference type="RefSeq" id="WP_072742602.1">
    <property type="nucleotide sequence ID" value="NZ_FQXR01000002.1"/>
</dbReference>
<dbReference type="Pfam" id="PF02687">
    <property type="entry name" value="FtsX"/>
    <property type="match status" value="1"/>
</dbReference>
<evidence type="ECO:0000256" key="5">
    <source>
        <dbReference type="ARBA" id="ARBA00023136"/>
    </source>
</evidence>
<evidence type="ECO:0000256" key="2">
    <source>
        <dbReference type="ARBA" id="ARBA00022475"/>
    </source>
</evidence>